<keyword evidence="2" id="KW-0732">Signal</keyword>
<gene>
    <name evidence="3" type="ORF">BGE01nite_32030</name>
</gene>
<feature type="chain" id="PRO_5021909864" description="Lipoprotein" evidence="2">
    <location>
        <begin position="19"/>
        <end position="68"/>
    </location>
</feature>
<keyword evidence="4" id="KW-1185">Reference proteome</keyword>
<protein>
    <recommendedName>
        <fullName evidence="5">Lipoprotein</fullName>
    </recommendedName>
</protein>
<evidence type="ECO:0008006" key="5">
    <source>
        <dbReference type="Google" id="ProtNLM"/>
    </source>
</evidence>
<evidence type="ECO:0000313" key="3">
    <source>
        <dbReference type="EMBL" id="GEP43912.1"/>
    </source>
</evidence>
<feature type="region of interest" description="Disordered" evidence="1">
    <location>
        <begin position="29"/>
        <end position="53"/>
    </location>
</feature>
<reference evidence="3 4" key="1">
    <citation type="submission" date="2019-07" db="EMBL/GenBank/DDBJ databases">
        <title>Whole genome shotgun sequence of Brevifollis gellanilyticus NBRC 108608.</title>
        <authorList>
            <person name="Hosoyama A."/>
            <person name="Uohara A."/>
            <person name="Ohji S."/>
            <person name="Ichikawa N."/>
        </authorList>
    </citation>
    <scope>NUCLEOTIDE SEQUENCE [LARGE SCALE GENOMIC DNA]</scope>
    <source>
        <strain evidence="3 4">NBRC 108608</strain>
    </source>
</reference>
<dbReference type="EMBL" id="BKAG01000022">
    <property type="protein sequence ID" value="GEP43912.1"/>
    <property type="molecule type" value="Genomic_DNA"/>
</dbReference>
<feature type="signal peptide" evidence="2">
    <location>
        <begin position="1"/>
        <end position="18"/>
    </location>
</feature>
<name>A0A512MB04_9BACT</name>
<dbReference type="AlphaFoldDB" id="A0A512MB04"/>
<evidence type="ECO:0000256" key="2">
    <source>
        <dbReference type="SAM" id="SignalP"/>
    </source>
</evidence>
<organism evidence="3 4">
    <name type="scientific">Brevifollis gellanilyticus</name>
    <dbReference type="NCBI Taxonomy" id="748831"/>
    <lineage>
        <taxon>Bacteria</taxon>
        <taxon>Pseudomonadati</taxon>
        <taxon>Verrucomicrobiota</taxon>
        <taxon>Verrucomicrobiia</taxon>
        <taxon>Verrucomicrobiales</taxon>
        <taxon>Verrucomicrobiaceae</taxon>
    </lineage>
</organism>
<dbReference type="PROSITE" id="PS51257">
    <property type="entry name" value="PROKAR_LIPOPROTEIN"/>
    <property type="match status" value="1"/>
</dbReference>
<evidence type="ECO:0000256" key="1">
    <source>
        <dbReference type="SAM" id="MobiDB-lite"/>
    </source>
</evidence>
<accession>A0A512MB04</accession>
<dbReference type="RefSeq" id="WP_146851471.1">
    <property type="nucleotide sequence ID" value="NZ_BKAG01000022.1"/>
</dbReference>
<proteinExistence type="predicted"/>
<sequence>MKLILASLALLMTLSACCHDNYYSQAPGGRRGGYVPTPPPKFSGAGTAQPTLYVDPPNPQPYNRYFVY</sequence>
<dbReference type="Proteomes" id="UP000321577">
    <property type="component" value="Unassembled WGS sequence"/>
</dbReference>
<evidence type="ECO:0000313" key="4">
    <source>
        <dbReference type="Proteomes" id="UP000321577"/>
    </source>
</evidence>
<comment type="caution">
    <text evidence="3">The sequence shown here is derived from an EMBL/GenBank/DDBJ whole genome shotgun (WGS) entry which is preliminary data.</text>
</comment>